<comment type="caution">
    <text evidence="2">The sequence shown here is derived from an EMBL/GenBank/DDBJ whole genome shotgun (WGS) entry which is preliminary data.</text>
</comment>
<dbReference type="AlphaFoldDB" id="A0A432V206"/>
<dbReference type="InterPro" id="IPR010634">
    <property type="entry name" value="DUF1223"/>
</dbReference>
<dbReference type="SUPFAM" id="SSF52833">
    <property type="entry name" value="Thioredoxin-like"/>
    <property type="match status" value="1"/>
</dbReference>
<dbReference type="EMBL" id="RKST01000021">
    <property type="protein sequence ID" value="RUM96234.1"/>
    <property type="molecule type" value="Genomic_DNA"/>
</dbReference>
<dbReference type="PANTHER" id="PTHR36057:SF1">
    <property type="entry name" value="LIPOPROTEIN LIPID ATTACHMENT SITE-LIKE PROTEIN, PUTATIVE (DUF1223)-RELATED"/>
    <property type="match status" value="1"/>
</dbReference>
<dbReference type="Pfam" id="PF06764">
    <property type="entry name" value="DUF1223"/>
    <property type="match status" value="1"/>
</dbReference>
<keyword evidence="1" id="KW-0732">Signal</keyword>
<feature type="chain" id="PRO_5019517993" evidence="1">
    <location>
        <begin position="26"/>
        <end position="250"/>
    </location>
</feature>
<dbReference type="Proteomes" id="UP000281647">
    <property type="component" value="Unassembled WGS sequence"/>
</dbReference>
<evidence type="ECO:0000256" key="1">
    <source>
        <dbReference type="SAM" id="SignalP"/>
    </source>
</evidence>
<protein>
    <submittedName>
        <fullName evidence="2">DUF1223 domain-containing protein</fullName>
    </submittedName>
</protein>
<dbReference type="RefSeq" id="WP_128628106.1">
    <property type="nucleotide sequence ID" value="NZ_RKST01000021.1"/>
</dbReference>
<evidence type="ECO:0000313" key="2">
    <source>
        <dbReference type="EMBL" id="RUM96234.1"/>
    </source>
</evidence>
<organism evidence="2 3">
    <name type="scientific">Borborobacter arsenicus</name>
    <dbReference type="NCBI Taxonomy" id="1851146"/>
    <lineage>
        <taxon>Bacteria</taxon>
        <taxon>Pseudomonadati</taxon>
        <taxon>Pseudomonadota</taxon>
        <taxon>Alphaproteobacteria</taxon>
        <taxon>Hyphomicrobiales</taxon>
        <taxon>Phyllobacteriaceae</taxon>
        <taxon>Borborobacter</taxon>
    </lineage>
</organism>
<reference evidence="2 3" key="1">
    <citation type="submission" date="2018-11" db="EMBL/GenBank/DDBJ databases">
        <title>Pseudaminobacter arsenicus sp. nov., an arsenic-resistant bacterium isolated from arsenic-rich aquifers.</title>
        <authorList>
            <person name="Mu Y."/>
        </authorList>
    </citation>
    <scope>NUCLEOTIDE SEQUENCE [LARGE SCALE GENOMIC DNA]</scope>
    <source>
        <strain evidence="2 3">CB3</strain>
    </source>
</reference>
<dbReference type="OrthoDB" id="9808254at2"/>
<evidence type="ECO:0000313" key="3">
    <source>
        <dbReference type="Proteomes" id="UP000281647"/>
    </source>
</evidence>
<dbReference type="InterPro" id="IPR036249">
    <property type="entry name" value="Thioredoxin-like_sf"/>
</dbReference>
<keyword evidence="3" id="KW-1185">Reference proteome</keyword>
<feature type="signal peptide" evidence="1">
    <location>
        <begin position="1"/>
        <end position="25"/>
    </location>
</feature>
<sequence>MKYRFFLSQAVALMLLPVFAGTALADDTSRPDGVIELFTSQGCSSCPPADALFQEFAKNPDFVALAYHVDYWDYLGWRDKMSKPESTERQYGYMRSFGSRSVYTPQVVINGRIHVNGAKRADIMDGLAELDEAGQGMSVSVSVERSGDSLMIQAGPSQDGSGKAHLVLVYFDPPTPVGIGTGENKGRTVTYWNAVSDIQTGGMWHGEAATYELPASKIARNGGCAVLLQSVSKEGEPGPVLGAAVLRYSD</sequence>
<gene>
    <name evidence="2" type="ORF">EET67_18910</name>
</gene>
<accession>A0A432V206</accession>
<name>A0A432V206_9HYPH</name>
<proteinExistence type="predicted"/>
<dbReference type="PANTHER" id="PTHR36057">
    <property type="match status" value="1"/>
</dbReference>